<keyword evidence="11" id="KW-1185">Reference proteome</keyword>
<keyword evidence="4" id="KW-0677">Repeat</keyword>
<evidence type="ECO:0000256" key="3">
    <source>
        <dbReference type="ARBA" id="ARBA00022729"/>
    </source>
</evidence>
<dbReference type="Pfam" id="PF13365">
    <property type="entry name" value="Trypsin_2"/>
    <property type="match status" value="1"/>
</dbReference>
<dbReference type="InterPro" id="IPR011782">
    <property type="entry name" value="Pept_S1C_Do"/>
</dbReference>
<dbReference type="PANTHER" id="PTHR43343:SF3">
    <property type="entry name" value="PROTEASE DO-LIKE 8, CHLOROPLASTIC"/>
    <property type="match status" value="1"/>
</dbReference>
<dbReference type="Gene3D" id="2.40.10.10">
    <property type="entry name" value="Trypsin-like serine proteases"/>
    <property type="match status" value="2"/>
</dbReference>
<evidence type="ECO:0000256" key="2">
    <source>
        <dbReference type="ARBA" id="ARBA00022670"/>
    </source>
</evidence>
<gene>
    <name evidence="10" type="ORF">MRX98_09945</name>
</gene>
<dbReference type="FunFam" id="2.40.10.10:FF:000001">
    <property type="entry name" value="Periplasmic serine protease DegS"/>
    <property type="match status" value="1"/>
</dbReference>
<keyword evidence="2" id="KW-0645">Protease</keyword>
<evidence type="ECO:0000256" key="6">
    <source>
        <dbReference type="ARBA" id="ARBA00022825"/>
    </source>
</evidence>
<dbReference type="AlphaFoldDB" id="A0AA41UJX1"/>
<dbReference type="EMBL" id="JALJRB010000009">
    <property type="protein sequence ID" value="MCJ8500892.1"/>
    <property type="molecule type" value="Genomic_DNA"/>
</dbReference>
<feature type="binding site" evidence="8">
    <location>
        <position position="138"/>
    </location>
    <ligand>
        <name>substrate</name>
    </ligand>
</feature>
<keyword evidence="3" id="KW-0732">Signal</keyword>
<dbReference type="PRINTS" id="PR00834">
    <property type="entry name" value="PROTEASES2C"/>
</dbReference>
<evidence type="ECO:0000256" key="5">
    <source>
        <dbReference type="ARBA" id="ARBA00022801"/>
    </source>
</evidence>
<name>A0AA41UJX1_9BACT</name>
<evidence type="ECO:0000256" key="8">
    <source>
        <dbReference type="PIRSR" id="PIRSR611782-2"/>
    </source>
</evidence>
<dbReference type="GO" id="GO:0006508">
    <property type="term" value="P:proteolysis"/>
    <property type="evidence" value="ECO:0007669"/>
    <property type="project" value="UniProtKB-KW"/>
</dbReference>
<protein>
    <submittedName>
        <fullName evidence="10">Do family serine endopeptidase</fullName>
        <ecNumber evidence="10">3.4.21.107</ecNumber>
    </submittedName>
</protein>
<feature type="active site" description="Charge relay system" evidence="7">
    <location>
        <position position="138"/>
    </location>
</feature>
<comment type="similarity">
    <text evidence="1">Belongs to the peptidase S1C family.</text>
</comment>
<evidence type="ECO:0000259" key="9">
    <source>
        <dbReference type="PROSITE" id="PS50106"/>
    </source>
</evidence>
<dbReference type="SMART" id="SM00228">
    <property type="entry name" value="PDZ"/>
    <property type="match status" value="2"/>
</dbReference>
<dbReference type="NCBIfam" id="TIGR02037">
    <property type="entry name" value="degP_htrA_DO"/>
    <property type="match status" value="1"/>
</dbReference>
<dbReference type="GO" id="GO:0004252">
    <property type="term" value="F:serine-type endopeptidase activity"/>
    <property type="evidence" value="ECO:0007669"/>
    <property type="project" value="InterPro"/>
</dbReference>
<dbReference type="RefSeq" id="WP_246906651.1">
    <property type="nucleotide sequence ID" value="NZ_JALJRB010000009.1"/>
</dbReference>
<dbReference type="EC" id="3.4.21.107" evidence="10"/>
<comment type="caution">
    <text evidence="10">The sequence shown here is derived from an EMBL/GenBank/DDBJ whole genome shotgun (WGS) entry which is preliminary data.</text>
</comment>
<dbReference type="Pfam" id="PF13180">
    <property type="entry name" value="PDZ_2"/>
    <property type="match status" value="2"/>
</dbReference>
<evidence type="ECO:0000256" key="4">
    <source>
        <dbReference type="ARBA" id="ARBA00022737"/>
    </source>
</evidence>
<evidence type="ECO:0000256" key="1">
    <source>
        <dbReference type="ARBA" id="ARBA00010541"/>
    </source>
</evidence>
<dbReference type="InterPro" id="IPR051201">
    <property type="entry name" value="Chloro_Bact_Ser_Proteases"/>
</dbReference>
<dbReference type="Gene3D" id="2.30.42.10">
    <property type="match status" value="2"/>
</dbReference>
<dbReference type="PANTHER" id="PTHR43343">
    <property type="entry name" value="PEPTIDASE S12"/>
    <property type="match status" value="1"/>
</dbReference>
<feature type="binding site" evidence="8">
    <location>
        <position position="108"/>
    </location>
    <ligand>
        <name>substrate</name>
    </ligand>
</feature>
<dbReference type="InterPro" id="IPR036034">
    <property type="entry name" value="PDZ_sf"/>
</dbReference>
<feature type="binding site" evidence="8">
    <location>
        <begin position="230"/>
        <end position="234"/>
    </location>
    <ligand>
        <name>substrate</name>
    </ligand>
</feature>
<feature type="domain" description="PDZ" evidence="9">
    <location>
        <begin position="266"/>
        <end position="333"/>
    </location>
</feature>
<feature type="binding site" evidence="8">
    <location>
        <begin position="212"/>
        <end position="214"/>
    </location>
    <ligand>
        <name>substrate</name>
    </ligand>
</feature>
<evidence type="ECO:0000256" key="7">
    <source>
        <dbReference type="PIRSR" id="PIRSR611782-1"/>
    </source>
</evidence>
<dbReference type="InterPro" id="IPR001940">
    <property type="entry name" value="Peptidase_S1C"/>
</dbReference>
<accession>A0AA41UJX1</accession>
<sequence>MTDFPGQIKAKTVACTLLLLFLLFLLLPAVAIANRETPVVRAVRKVGPAVVNISSQQEAARPMHPFGGNPFFDNFFRDFFEPRPQQRVSLGSGVVIDGRRGFILTNAHVVERAADIKVVLQDERQFDVTLVGVDADSDLAVLRIQSDTPLPSVDLGNSDDIMIGETIIAIGNPFGFSHTVTTGVVSAVNRSIRTDQRVYHNFIQTDASINPGNSGGPLLNIEGELIGINTAIYAKAQGIGFAIPINTARRIVADLIAHGHVIQAWIGVTVQPLDNRMADYLDAPDLQGVVVARVEEGSPAAAAGLAAGDVILSVNRQRTATPDDYTAAARALRVGQTATVSRWRDGRTQEVRMQTAEYPRARAPELIWRRLGIRVSDISPPLQRRYHLRADKGAVITEVRDGAYLARVGAAAGDIIVRLENQAIETVEDFNTLMIKSRLKSAVLVQLLKDTQIYSLTVPLNP</sequence>
<dbReference type="SUPFAM" id="SSF50494">
    <property type="entry name" value="Trypsin-like serine proteases"/>
    <property type="match status" value="1"/>
</dbReference>
<proteinExistence type="inferred from homology"/>
<keyword evidence="5 10" id="KW-0378">Hydrolase</keyword>
<organism evidence="10 11">
    <name type="scientific">Desulfatitalea alkaliphila</name>
    <dbReference type="NCBI Taxonomy" id="2929485"/>
    <lineage>
        <taxon>Bacteria</taxon>
        <taxon>Pseudomonadati</taxon>
        <taxon>Thermodesulfobacteriota</taxon>
        <taxon>Desulfobacteria</taxon>
        <taxon>Desulfobacterales</taxon>
        <taxon>Desulfosarcinaceae</taxon>
        <taxon>Desulfatitalea</taxon>
    </lineage>
</organism>
<dbReference type="InterPro" id="IPR043504">
    <property type="entry name" value="Peptidase_S1_PA_chymotrypsin"/>
</dbReference>
<dbReference type="InterPro" id="IPR009003">
    <property type="entry name" value="Peptidase_S1_PA"/>
</dbReference>
<feature type="active site" description="Charge relay system" evidence="7">
    <location>
        <position position="214"/>
    </location>
</feature>
<dbReference type="PROSITE" id="PS50106">
    <property type="entry name" value="PDZ"/>
    <property type="match status" value="1"/>
</dbReference>
<evidence type="ECO:0000313" key="10">
    <source>
        <dbReference type="EMBL" id="MCJ8500892.1"/>
    </source>
</evidence>
<dbReference type="Proteomes" id="UP001165427">
    <property type="component" value="Unassembled WGS sequence"/>
</dbReference>
<dbReference type="InterPro" id="IPR001478">
    <property type="entry name" value="PDZ"/>
</dbReference>
<dbReference type="SUPFAM" id="SSF50156">
    <property type="entry name" value="PDZ domain-like"/>
    <property type="match status" value="2"/>
</dbReference>
<evidence type="ECO:0000313" key="11">
    <source>
        <dbReference type="Proteomes" id="UP001165427"/>
    </source>
</evidence>
<reference evidence="10" key="1">
    <citation type="submission" date="2022-04" db="EMBL/GenBank/DDBJ databases">
        <title>Desulfatitalea alkaliphila sp. nov., a novel anaerobic sulfate-reducing bacterium isolated from terrestrial mud volcano, Taman Peninsula, Russia.</title>
        <authorList>
            <person name="Khomyakova M.A."/>
            <person name="Merkel A.Y."/>
            <person name="Slobodkin A.I."/>
        </authorList>
    </citation>
    <scope>NUCLEOTIDE SEQUENCE</scope>
    <source>
        <strain evidence="10">M08but</strain>
    </source>
</reference>
<keyword evidence="6" id="KW-0720">Serine protease</keyword>
<feature type="active site" description="Charge relay system" evidence="7">
    <location>
        <position position="108"/>
    </location>
</feature>